<protein>
    <submittedName>
        <fullName evidence="2">Uncharacterized protein</fullName>
    </submittedName>
</protein>
<feature type="transmembrane region" description="Helical" evidence="1">
    <location>
        <begin position="522"/>
        <end position="547"/>
    </location>
</feature>
<organism evidence="2">
    <name type="scientific">marine sediment metagenome</name>
    <dbReference type="NCBI Taxonomy" id="412755"/>
    <lineage>
        <taxon>unclassified sequences</taxon>
        <taxon>metagenomes</taxon>
        <taxon>ecological metagenomes</taxon>
    </lineage>
</organism>
<reference evidence="2" key="1">
    <citation type="journal article" date="2015" name="Nature">
        <title>Complex archaea that bridge the gap between prokaryotes and eukaryotes.</title>
        <authorList>
            <person name="Spang A."/>
            <person name="Saw J.H."/>
            <person name="Jorgensen S.L."/>
            <person name="Zaremba-Niedzwiedzka K."/>
            <person name="Martijn J."/>
            <person name="Lind A.E."/>
            <person name="van Eijk R."/>
            <person name="Schleper C."/>
            <person name="Guy L."/>
            <person name="Ettema T.J."/>
        </authorList>
    </citation>
    <scope>NUCLEOTIDE SEQUENCE</scope>
</reference>
<gene>
    <name evidence="2" type="ORF">LCGC14_1611440</name>
</gene>
<comment type="caution">
    <text evidence="2">The sequence shown here is derived from an EMBL/GenBank/DDBJ whole genome shotgun (WGS) entry which is preliminary data.</text>
</comment>
<evidence type="ECO:0000313" key="2">
    <source>
        <dbReference type="EMBL" id="KKM23805.1"/>
    </source>
</evidence>
<keyword evidence="1" id="KW-1133">Transmembrane helix</keyword>
<proteinExistence type="predicted"/>
<sequence length="589" mass="64746">GLDESYWTGFSMEDADKCNIECDYSENPEIEQWYMDQSVGIGAISSSIRGYVCNIYENCDYTDSQAYSFEGPTYLTNCSIVESADVKVTKVFDSTYSHSEYASALSGTTVEIKFDGSVANNAYFPNLYKWVRYWGNNVTSTIIQTTPAGFRREHVVGDYTYCDAEDINDCSNVCQQWTGIDVCTDLNAQSWSTSLNYTVFGTASLNILTITGYDFVSPLNDTFHSYALCQISWSGPDIEGCILPSDNDDDLDDDFKVFINSTTNNKTIGFDPNCSIIVPRNQAFVASRASPNESEINSSFTGWADVNNSNYDISFNTTGLTNEVTGACWDINNDGIWDAYAGYVGCFDPTIEDGGDYTSINGTAFSDGPCPNATINYSANWYTHYNITRNDTNVTTIKVKVFDKCGGTIVNSTQIGYWERGSSLLCYNGVKDNENNELIGSGSTSISDYGGTCGLCTDGILNNDETSTNYGGTGFDYGGKWCGVCDATASVDDIWITVVKENGLSVPLDTELCREVEGTITLAAIFMIIIMIILLLLLVVVLIVILIPMFAGGTKVTVAMIGLFRRIKAIAKKKKAIQRLAKILRKKRR</sequence>
<dbReference type="AlphaFoldDB" id="A0A0F9L8D0"/>
<name>A0A0F9L8D0_9ZZZZ</name>
<dbReference type="EMBL" id="LAZR01013050">
    <property type="protein sequence ID" value="KKM23805.1"/>
    <property type="molecule type" value="Genomic_DNA"/>
</dbReference>
<keyword evidence="1" id="KW-0812">Transmembrane</keyword>
<evidence type="ECO:0000256" key="1">
    <source>
        <dbReference type="SAM" id="Phobius"/>
    </source>
</evidence>
<feature type="non-terminal residue" evidence="2">
    <location>
        <position position="1"/>
    </location>
</feature>
<keyword evidence="1" id="KW-0472">Membrane</keyword>
<accession>A0A0F9L8D0</accession>